<feature type="chain" id="PRO_5016430521" evidence="1">
    <location>
        <begin position="22"/>
        <end position="351"/>
    </location>
</feature>
<dbReference type="EMBL" id="QKTX01000039">
    <property type="protein sequence ID" value="PZV75231.1"/>
    <property type="molecule type" value="Genomic_DNA"/>
</dbReference>
<evidence type="ECO:0000313" key="2">
    <source>
        <dbReference type="EMBL" id="PZV75231.1"/>
    </source>
</evidence>
<evidence type="ECO:0000256" key="1">
    <source>
        <dbReference type="SAM" id="SignalP"/>
    </source>
</evidence>
<feature type="signal peptide" evidence="1">
    <location>
        <begin position="1"/>
        <end position="21"/>
    </location>
</feature>
<dbReference type="AlphaFoldDB" id="A0A326RJT3"/>
<keyword evidence="3" id="KW-1185">Reference proteome</keyword>
<dbReference type="PROSITE" id="PS51257">
    <property type="entry name" value="PROKAR_LIPOPROTEIN"/>
    <property type="match status" value="1"/>
</dbReference>
<reference evidence="2 3" key="1">
    <citation type="submission" date="2018-06" db="EMBL/GenBank/DDBJ databases">
        <title>Genomic Encyclopedia of Archaeal and Bacterial Type Strains, Phase II (KMG-II): from individual species to whole genera.</title>
        <authorList>
            <person name="Goeker M."/>
        </authorList>
    </citation>
    <scope>NUCLEOTIDE SEQUENCE [LARGE SCALE GENOMIC DNA]</scope>
    <source>
        <strain evidence="2 3">T4</strain>
    </source>
</reference>
<evidence type="ECO:0000313" key="3">
    <source>
        <dbReference type="Proteomes" id="UP000248917"/>
    </source>
</evidence>
<gene>
    <name evidence="2" type="ORF">CLV31_1391</name>
</gene>
<keyword evidence="1" id="KW-0732">Signal</keyword>
<dbReference type="OrthoDB" id="1489647at2"/>
<sequence length="351" mass="40130">MKIKILLFLFLSLIFIQSCEVNELDQNPIEEMVGKGDPENLMILGNKRSNPFTIENAKLAMQILEAKYRKENRRLGCSNCSTSLSPTHKYVKFKPQNYDQLIALEQTGYDLWDYPLDQDIQFIGDYYHDPAVGADGITYFYTLIPFQYSININVPYDILSDVYLYHEDDGDIQDVDPWTPRPGCYDPNSTDPNCAIARETFVNNTLNATKTLDDLGINRKELYNLMMEISGNEDEVITDTNARINSTNVVAGTIKVRDNSINADVPLGGVLVKSRRWFKLRRILTRPNGQYSISVNYRKKAIVSVQFSNGSTKIRGINNVWKFWQFVIPVNKTFGEFNTSDLANVSYAVFK</sequence>
<protein>
    <submittedName>
        <fullName evidence="2">Uncharacterized protein</fullName>
    </submittedName>
</protein>
<organism evidence="2 3">
    <name type="scientific">Algoriphagus aquaeductus</name>
    <dbReference type="NCBI Taxonomy" id="475299"/>
    <lineage>
        <taxon>Bacteria</taxon>
        <taxon>Pseudomonadati</taxon>
        <taxon>Bacteroidota</taxon>
        <taxon>Cytophagia</taxon>
        <taxon>Cytophagales</taxon>
        <taxon>Cyclobacteriaceae</taxon>
        <taxon>Algoriphagus</taxon>
    </lineage>
</organism>
<dbReference type="Proteomes" id="UP000248917">
    <property type="component" value="Unassembled WGS sequence"/>
</dbReference>
<name>A0A326RJT3_9BACT</name>
<comment type="caution">
    <text evidence="2">The sequence shown here is derived from an EMBL/GenBank/DDBJ whole genome shotgun (WGS) entry which is preliminary data.</text>
</comment>
<dbReference type="RefSeq" id="WP_111395175.1">
    <property type="nucleotide sequence ID" value="NZ_QKTX01000039.1"/>
</dbReference>
<proteinExistence type="predicted"/>
<accession>A0A326RJT3</accession>